<accession>H0EEG2</accession>
<dbReference type="HOGENOM" id="CLU_038857_1_1_1"/>
<feature type="transmembrane region" description="Helical" evidence="1">
    <location>
        <begin position="169"/>
        <end position="188"/>
    </location>
</feature>
<gene>
    <name evidence="2" type="ORF">M7I_0837</name>
</gene>
<dbReference type="AlphaFoldDB" id="H0EEG2"/>
<keyword evidence="1" id="KW-0812">Transmembrane</keyword>
<evidence type="ECO:0000313" key="2">
    <source>
        <dbReference type="EMBL" id="EHL02875.1"/>
    </source>
</evidence>
<dbReference type="EMBL" id="AGUE01000016">
    <property type="protein sequence ID" value="EHL02875.1"/>
    <property type="molecule type" value="Genomic_DNA"/>
</dbReference>
<keyword evidence="1" id="KW-0472">Membrane</keyword>
<feature type="transmembrane region" description="Helical" evidence="1">
    <location>
        <begin position="43"/>
        <end position="65"/>
    </location>
</feature>
<reference evidence="2 3" key="1">
    <citation type="journal article" date="2012" name="Eukaryot. Cell">
        <title>Genome sequence of the fungus Glarea lozoyensis: the first genome sequence of a species from the Helotiaceae family.</title>
        <authorList>
            <person name="Youssar L."/>
            <person name="Gruening B.A."/>
            <person name="Erxleben A."/>
            <person name="Guenther S."/>
            <person name="Huettel W."/>
        </authorList>
    </citation>
    <scope>NUCLEOTIDE SEQUENCE [LARGE SCALE GENOMIC DNA]</scope>
    <source>
        <strain evidence="3">ATCC 74030 / MF5533</strain>
    </source>
</reference>
<feature type="transmembrane region" description="Helical" evidence="1">
    <location>
        <begin position="140"/>
        <end position="163"/>
    </location>
</feature>
<proteinExistence type="predicted"/>
<evidence type="ECO:0000313" key="3">
    <source>
        <dbReference type="Proteomes" id="UP000005446"/>
    </source>
</evidence>
<comment type="caution">
    <text evidence="2">The sequence shown here is derived from an EMBL/GenBank/DDBJ whole genome shotgun (WGS) entry which is preliminary data.</text>
</comment>
<dbReference type="InParanoid" id="H0EEG2"/>
<evidence type="ECO:0000256" key="1">
    <source>
        <dbReference type="SAM" id="Phobius"/>
    </source>
</evidence>
<dbReference type="Proteomes" id="UP000005446">
    <property type="component" value="Unassembled WGS sequence"/>
</dbReference>
<feature type="transmembrane region" description="Helical" evidence="1">
    <location>
        <begin position="342"/>
        <end position="365"/>
    </location>
</feature>
<evidence type="ECO:0008006" key="4">
    <source>
        <dbReference type="Google" id="ProtNLM"/>
    </source>
</evidence>
<name>H0EEG2_GLAL7</name>
<feature type="transmembrane region" description="Helical" evidence="1">
    <location>
        <begin position="254"/>
        <end position="275"/>
    </location>
</feature>
<organism evidence="2 3">
    <name type="scientific">Glarea lozoyensis (strain ATCC 74030 / MF5533)</name>
    <dbReference type="NCBI Taxonomy" id="1104152"/>
    <lineage>
        <taxon>Eukaryota</taxon>
        <taxon>Fungi</taxon>
        <taxon>Dikarya</taxon>
        <taxon>Ascomycota</taxon>
        <taxon>Pezizomycotina</taxon>
        <taxon>Leotiomycetes</taxon>
        <taxon>Helotiales</taxon>
        <taxon>Helotiaceae</taxon>
        <taxon>Glarea</taxon>
    </lineage>
</organism>
<keyword evidence="3" id="KW-1185">Reference proteome</keyword>
<sequence length="379" mass="41731">MMNSAVGHLVRRGITATFSSSQAMNFENFENGSPKSPEPELKFPAWGMVLLGTTVVVYFFAASMVHQIEYTFGRIIPTLIMIESPAEIAFEPLSTDETDASLNKTSQVETVKPRAITSSFKSSIQLLQSKGGFRARFRGISVYIVNSMVVQWVSQFLSAIPFMPAPLSILAAMVLCANLSLCWTLIVISDPSPKTWFRRMPTLSMWKKVAIPTALLSVSEQVAIFAPLFLALAMGLDREDPRQMPYYTSKDTGIMAAKSFAVIALAVVLGVFLVIPANIALTRVQASLIPEAEETIVPFDRSFNGKVVPEIVGGTGVIGMMDAWKTFDWAARIRLVKAYVKVFAMQLALTLAFFFVLTAQFFMIVGKDFKKYAPKDGAN</sequence>
<protein>
    <recommendedName>
        <fullName evidence="4">Ubiquitin carrier protein</fullName>
    </recommendedName>
</protein>
<dbReference type="OrthoDB" id="2896006at2759"/>
<feature type="transmembrane region" description="Helical" evidence="1">
    <location>
        <begin position="209"/>
        <end position="234"/>
    </location>
</feature>
<keyword evidence="1" id="KW-1133">Transmembrane helix</keyword>